<keyword evidence="1" id="KW-0812">Transmembrane</keyword>
<dbReference type="GO" id="GO:0008168">
    <property type="term" value="F:methyltransferase activity"/>
    <property type="evidence" value="ECO:0007669"/>
    <property type="project" value="UniProtKB-KW"/>
</dbReference>
<evidence type="ECO:0000313" key="3">
    <source>
        <dbReference type="Proteomes" id="UP000058857"/>
    </source>
</evidence>
<dbReference type="PATRIC" id="fig|280505.15.peg.1874"/>
<dbReference type="CDD" id="cd02440">
    <property type="entry name" value="AdoMet_MTases"/>
    <property type="match status" value="1"/>
</dbReference>
<dbReference type="GO" id="GO:0032259">
    <property type="term" value="P:methylation"/>
    <property type="evidence" value="ECO:0007669"/>
    <property type="project" value="UniProtKB-KW"/>
</dbReference>
<keyword evidence="1" id="KW-0472">Membrane</keyword>
<reference evidence="2 3" key="1">
    <citation type="journal article" date="2015" name="PLoS Negl. Trop. Dis.">
        <title>Distribution of Plasmids in Distinct Leptospira Pathogenic Species.</title>
        <authorList>
            <person name="Wang Y."/>
            <person name="Zhuang X."/>
            <person name="Zhong Y."/>
            <person name="Zhang C."/>
            <person name="Zhang Y."/>
            <person name="Zeng L."/>
            <person name="Zhu Y."/>
            <person name="He P."/>
            <person name="Dong K."/>
            <person name="Pal U."/>
            <person name="Guo X."/>
            <person name="Qin J."/>
        </authorList>
    </citation>
    <scope>NUCLEOTIDE SEQUENCE [LARGE SCALE GENOMIC DNA]</scope>
    <source>
        <strain evidence="2 3">56604</strain>
    </source>
</reference>
<accession>A0A0E3AYG9</accession>
<organism evidence="2">
    <name type="scientific">Leptospira borgpetersenii serovar Ballum</name>
    <dbReference type="NCBI Taxonomy" id="280505"/>
    <lineage>
        <taxon>Bacteria</taxon>
        <taxon>Pseudomonadati</taxon>
        <taxon>Spirochaetota</taxon>
        <taxon>Spirochaetia</taxon>
        <taxon>Leptospirales</taxon>
        <taxon>Leptospiraceae</taxon>
        <taxon>Leptospira</taxon>
    </lineage>
</organism>
<dbReference type="Proteomes" id="UP000058857">
    <property type="component" value="Chromosome 1"/>
</dbReference>
<dbReference type="PANTHER" id="PTHR42912">
    <property type="entry name" value="METHYLTRANSFERASE"/>
    <property type="match status" value="1"/>
</dbReference>
<keyword evidence="2" id="KW-0489">Methyltransferase</keyword>
<dbReference type="SUPFAM" id="SSF53335">
    <property type="entry name" value="S-adenosyl-L-methionine-dependent methyltransferases"/>
    <property type="match status" value="1"/>
</dbReference>
<dbReference type="EMBL" id="CP012029">
    <property type="protein sequence ID" value="ALO26189.1"/>
    <property type="molecule type" value="Genomic_DNA"/>
</dbReference>
<dbReference type="Gene3D" id="3.40.50.150">
    <property type="entry name" value="Vaccinia Virus protein VP39"/>
    <property type="match status" value="1"/>
</dbReference>
<dbReference type="InterPro" id="IPR029063">
    <property type="entry name" value="SAM-dependent_MTases_sf"/>
</dbReference>
<gene>
    <name evidence="2" type="ORF">LBBP_01912</name>
</gene>
<dbReference type="AlphaFoldDB" id="A0A0E3AYG9"/>
<proteinExistence type="predicted"/>
<dbReference type="InterPro" id="IPR050508">
    <property type="entry name" value="Methyltransf_Superfamily"/>
</dbReference>
<keyword evidence="1" id="KW-1133">Transmembrane helix</keyword>
<evidence type="ECO:0000256" key="1">
    <source>
        <dbReference type="SAM" id="Phobius"/>
    </source>
</evidence>
<protein>
    <submittedName>
        <fullName evidence="2">Methyltransferase, UbiE/COQ5 family</fullName>
    </submittedName>
</protein>
<dbReference type="Pfam" id="PF01209">
    <property type="entry name" value="Ubie_methyltran"/>
    <property type="match status" value="1"/>
</dbReference>
<dbReference type="PANTHER" id="PTHR42912:SF80">
    <property type="entry name" value="METHYLTRANSFERASE DOMAIN-CONTAINING PROTEIN"/>
    <property type="match status" value="1"/>
</dbReference>
<sequence length="233" mass="27118">MILSGNFENQRKFFDLFSKSYGFMEILTFGFANRARKRFLKILDPTNDGIVCDLMCGNGNNIGILRKNFRCKRIIGVDVSGGMIQVARDRFGEEHIFYVTENALASSIPSSHCDFVTCSFGLKTLRPEQRILLIDEVYRILKPSGTFVFMELSKPVGFVSVFWKFYFLFFLPWMARLFSYPFVRKKYLMDSISDFGSIFSEEEFYRKVFSKLKFFRWYGGIVTGVLGEKMETP</sequence>
<name>A0A0E3AYG9_LEPBO</name>
<dbReference type="RefSeq" id="WP_002726632.1">
    <property type="nucleotide sequence ID" value="NZ_CP012029.1"/>
</dbReference>
<keyword evidence="2" id="KW-0808">Transferase</keyword>
<feature type="transmembrane region" description="Helical" evidence="1">
    <location>
        <begin position="161"/>
        <end position="183"/>
    </location>
</feature>
<evidence type="ECO:0000313" key="2">
    <source>
        <dbReference type="EMBL" id="ALO26189.1"/>
    </source>
</evidence>